<feature type="transmembrane region" description="Helical" evidence="1">
    <location>
        <begin position="169"/>
        <end position="187"/>
    </location>
</feature>
<organism evidence="2 3">
    <name type="scientific">Calicophoron daubneyi</name>
    <name type="common">Rumen fluke</name>
    <name type="synonym">Paramphistomum daubneyi</name>
    <dbReference type="NCBI Taxonomy" id="300641"/>
    <lineage>
        <taxon>Eukaryota</taxon>
        <taxon>Metazoa</taxon>
        <taxon>Spiralia</taxon>
        <taxon>Lophotrochozoa</taxon>
        <taxon>Platyhelminthes</taxon>
        <taxon>Trematoda</taxon>
        <taxon>Digenea</taxon>
        <taxon>Plagiorchiida</taxon>
        <taxon>Pronocephalata</taxon>
        <taxon>Paramphistomoidea</taxon>
        <taxon>Paramphistomidae</taxon>
        <taxon>Calicophoron</taxon>
    </lineage>
</organism>
<feature type="transmembrane region" description="Helical" evidence="1">
    <location>
        <begin position="356"/>
        <end position="377"/>
    </location>
</feature>
<evidence type="ECO:0000256" key="1">
    <source>
        <dbReference type="SAM" id="Phobius"/>
    </source>
</evidence>
<dbReference type="AlphaFoldDB" id="A0AAV2TAN1"/>
<feature type="transmembrane region" description="Helical" evidence="1">
    <location>
        <begin position="85"/>
        <end position="107"/>
    </location>
</feature>
<reference evidence="2" key="1">
    <citation type="submission" date="2024-06" db="EMBL/GenBank/DDBJ databases">
        <authorList>
            <person name="Liu X."/>
            <person name="Lenzi L."/>
            <person name="Haldenby T S."/>
            <person name="Uol C."/>
        </authorList>
    </citation>
    <scope>NUCLEOTIDE SEQUENCE</scope>
</reference>
<evidence type="ECO:0000313" key="3">
    <source>
        <dbReference type="Proteomes" id="UP001497525"/>
    </source>
</evidence>
<name>A0AAV2TAN1_CALDB</name>
<proteinExistence type="predicted"/>
<gene>
    <name evidence="2" type="ORF">CDAUBV1_LOCUS6566</name>
</gene>
<sequence length="509" mass="56682">MEEVIDLHNIFCAPGTAAKVISRCMEHYANIFSNCEQANCSQNFFPRLTTITAQREAFPNVDTENMSNYAELEHGCPVTHSQSTIAHASLAVATLAMTVHLSVVFFLKGSVLKLYGSCLLMSMICGLIHNAILFSAAYVTNFIFFESPQPPRNHTHLQRWYPCLITDSVLHYVSLALHISILCGLISRFKAIRVLYSEHCASCTAQGLYSNRTSIVGGLILDHTSLNIPAYKCRSGSSRQRDVNSFSSTTNRLMGNSGAKYEKAQTTGRFSIKPAQSEGSCNYRLLPGECRCPLITCMAKINWNAVGPLLALIFPILPVTFGLWATYNLDLDNSWNPAYGVVTCGGVGSCILAFQWMLYLPLGVIFACELSVIVTVFRRASDYAVIFQQLTLPTVEPRAQFLMITKMALSQMVIWCVAFISNYACLMTMWQLYAISAGLQNLYLLVSFVFSRPFLEIIFKRNDPLGRLKLDNLVMQLPLGAMPMTGIMRPWPSSNLNRPRQVVTTIKNS</sequence>
<protein>
    <recommendedName>
        <fullName evidence="4">G protein-coupled receptor</fullName>
    </recommendedName>
</protein>
<comment type="caution">
    <text evidence="2">The sequence shown here is derived from an EMBL/GenBank/DDBJ whole genome shotgun (WGS) entry which is preliminary data.</text>
</comment>
<keyword evidence="1" id="KW-1133">Transmembrane helix</keyword>
<feature type="transmembrane region" description="Helical" evidence="1">
    <location>
        <begin position="305"/>
        <end position="327"/>
    </location>
</feature>
<keyword evidence="1" id="KW-0472">Membrane</keyword>
<dbReference type="EMBL" id="CAXLJL010000156">
    <property type="protein sequence ID" value="CAL5133307.1"/>
    <property type="molecule type" value="Genomic_DNA"/>
</dbReference>
<dbReference type="Proteomes" id="UP001497525">
    <property type="component" value="Unassembled WGS sequence"/>
</dbReference>
<feature type="transmembrane region" description="Helical" evidence="1">
    <location>
        <begin position="412"/>
        <end position="435"/>
    </location>
</feature>
<keyword evidence="1" id="KW-0812">Transmembrane</keyword>
<accession>A0AAV2TAN1</accession>
<evidence type="ECO:0000313" key="2">
    <source>
        <dbReference type="EMBL" id="CAL5133307.1"/>
    </source>
</evidence>
<feature type="transmembrane region" description="Helical" evidence="1">
    <location>
        <begin position="119"/>
        <end position="144"/>
    </location>
</feature>
<evidence type="ECO:0008006" key="4">
    <source>
        <dbReference type="Google" id="ProtNLM"/>
    </source>
</evidence>